<dbReference type="STRING" id="1150600.ADIARSV_1421"/>
<proteinExistence type="predicted"/>
<dbReference type="RefSeq" id="WP_016194662.1">
    <property type="nucleotide sequence ID" value="NZ_AQPN01000051.1"/>
</dbReference>
<dbReference type="GO" id="GO:0016491">
    <property type="term" value="F:oxidoreductase activity"/>
    <property type="evidence" value="ECO:0007669"/>
    <property type="project" value="InterPro"/>
</dbReference>
<dbReference type="SUPFAM" id="SSF50129">
    <property type="entry name" value="GroES-like"/>
    <property type="match status" value="1"/>
</dbReference>
<gene>
    <name evidence="3" type="ORF">ADIARSV_1421</name>
</gene>
<keyword evidence="4" id="KW-1185">Reference proteome</keyword>
<dbReference type="InterPro" id="IPR011032">
    <property type="entry name" value="GroES-like_sf"/>
</dbReference>
<dbReference type="PATRIC" id="fig|1150600.3.peg.1397"/>
<dbReference type="CDD" id="cd05289">
    <property type="entry name" value="MDR_like_2"/>
    <property type="match status" value="1"/>
</dbReference>
<dbReference type="eggNOG" id="COG0604">
    <property type="taxonomic scope" value="Bacteria"/>
</dbReference>
<dbReference type="Gene3D" id="3.40.50.720">
    <property type="entry name" value="NAD(P)-binding Rossmann-like Domain"/>
    <property type="match status" value="1"/>
</dbReference>
<dbReference type="EMBL" id="AQPN01000051">
    <property type="protein sequence ID" value="EOR95420.1"/>
    <property type="molecule type" value="Genomic_DNA"/>
</dbReference>
<dbReference type="OrthoDB" id="9787435at2"/>
<dbReference type="Pfam" id="PF13602">
    <property type="entry name" value="ADH_zinc_N_2"/>
    <property type="match status" value="1"/>
</dbReference>
<sequence>MKSIQYTKYGGPEVITLSEVEKPQPKENEVLIRVAATTVNPFEIKIRSGSMKQQIPVHFPFIPGGDVAGTVEAIGDQVTRINVGDKVFATTFGDTYAEYIAIDAAKVTTIPNNVTMNEAAALAVPLVTAYTFLVEQGKVQQGQTVLIQGAGGAVGAVMVQMAKALGAKVTGTASGDGVALVRALGAEEVIDYKTQDFTKLVKDVDLVIDLVGGETQIKSFEVIKKNGLLLSAVMPPSPELAEKYGISAGFTSSAPAFEKLDYGKQMVEEGKIKPEIAKVLPLDKAAEAQELVSKGGLNGKVVLVVEYSTFKK</sequence>
<dbReference type="Proteomes" id="UP000014174">
    <property type="component" value="Unassembled WGS sequence"/>
</dbReference>
<dbReference type="PANTHER" id="PTHR44154:SF1">
    <property type="entry name" value="QUINONE OXIDOREDUCTASE"/>
    <property type="match status" value="1"/>
</dbReference>
<dbReference type="InterPro" id="IPR036291">
    <property type="entry name" value="NAD(P)-bd_dom_sf"/>
</dbReference>
<organism evidence="3 4">
    <name type="scientific">Arcticibacter svalbardensis MN12-7</name>
    <dbReference type="NCBI Taxonomy" id="1150600"/>
    <lineage>
        <taxon>Bacteria</taxon>
        <taxon>Pseudomonadati</taxon>
        <taxon>Bacteroidota</taxon>
        <taxon>Sphingobacteriia</taxon>
        <taxon>Sphingobacteriales</taxon>
        <taxon>Sphingobacteriaceae</taxon>
        <taxon>Arcticibacter</taxon>
    </lineage>
</organism>
<protein>
    <submittedName>
        <fullName evidence="3">Putative NADPH:quinone reductase (Alcohol dehydrogenase superfamily)</fullName>
    </submittedName>
</protein>
<dbReference type="AlphaFoldDB" id="R9GV66"/>
<reference evidence="3 4" key="1">
    <citation type="journal article" date="2013" name="Genome Announc.">
        <title>Draft Genome Sequence of Arcticibacter svalbardensis Strain MN12-7T, a Member of the Family Sphingobacteriaceae Isolated from an Arctic Soil Sample.</title>
        <authorList>
            <person name="Shivaji S."/>
            <person name="Ara S."/>
            <person name="Prasad S."/>
            <person name="Manasa B.P."/>
            <person name="Begum Z."/>
            <person name="Singh A."/>
            <person name="Kumar Pinnaka A."/>
        </authorList>
    </citation>
    <scope>NUCLEOTIDE SEQUENCE [LARGE SCALE GENOMIC DNA]</scope>
    <source>
        <strain evidence="3 4">MN12-7</strain>
    </source>
</reference>
<name>R9GV66_9SPHI</name>
<dbReference type="Pfam" id="PF08240">
    <property type="entry name" value="ADH_N"/>
    <property type="match status" value="1"/>
</dbReference>
<dbReference type="InterPro" id="IPR051603">
    <property type="entry name" value="Zinc-ADH_QOR/CCCR"/>
</dbReference>
<dbReference type="InterPro" id="IPR013154">
    <property type="entry name" value="ADH-like_N"/>
</dbReference>
<evidence type="ECO:0000313" key="3">
    <source>
        <dbReference type="EMBL" id="EOR95420.1"/>
    </source>
</evidence>
<keyword evidence="1" id="KW-0521">NADP</keyword>
<evidence type="ECO:0000313" key="4">
    <source>
        <dbReference type="Proteomes" id="UP000014174"/>
    </source>
</evidence>
<feature type="domain" description="Enoyl reductase (ER)" evidence="2">
    <location>
        <begin position="10"/>
        <end position="303"/>
    </location>
</feature>
<dbReference type="SMART" id="SM00829">
    <property type="entry name" value="PKS_ER"/>
    <property type="match status" value="1"/>
</dbReference>
<dbReference type="PANTHER" id="PTHR44154">
    <property type="entry name" value="QUINONE OXIDOREDUCTASE"/>
    <property type="match status" value="1"/>
</dbReference>
<dbReference type="InterPro" id="IPR020843">
    <property type="entry name" value="ER"/>
</dbReference>
<evidence type="ECO:0000256" key="1">
    <source>
        <dbReference type="ARBA" id="ARBA00022857"/>
    </source>
</evidence>
<evidence type="ECO:0000259" key="2">
    <source>
        <dbReference type="SMART" id="SM00829"/>
    </source>
</evidence>
<dbReference type="Gene3D" id="3.90.180.10">
    <property type="entry name" value="Medium-chain alcohol dehydrogenases, catalytic domain"/>
    <property type="match status" value="1"/>
</dbReference>
<comment type="caution">
    <text evidence="3">The sequence shown here is derived from an EMBL/GenBank/DDBJ whole genome shotgun (WGS) entry which is preliminary data.</text>
</comment>
<dbReference type="SUPFAM" id="SSF51735">
    <property type="entry name" value="NAD(P)-binding Rossmann-fold domains"/>
    <property type="match status" value="1"/>
</dbReference>
<accession>R9GV66</accession>